<reference evidence="1" key="1">
    <citation type="submission" date="2007-08" db="EMBL/GenBank/DDBJ databases">
        <authorList>
            <person name="Gloeckner G."/>
            <person name="Nowack E."/>
            <person name="Melkonian M."/>
        </authorList>
    </citation>
    <scope>NUCLEOTIDE SEQUENCE</scope>
</reference>
<proteinExistence type="predicted"/>
<reference evidence="1" key="2">
    <citation type="journal article" date="2008" name="Curr. Biol.">
        <title>Chromatophore genome sequence of Paulinella sheds light on acquisition of photosynthesis by eukaryotes.</title>
        <authorList>
            <person name="Nowack E.C.M."/>
            <person name="Melkonian M."/>
            <person name="Gloeckner G."/>
        </authorList>
    </citation>
    <scope>NUCLEOTIDE SEQUENCE [LARGE SCALE GENOMIC DNA]</scope>
</reference>
<gene>
    <name evidence="1" type="ordered locus">PCC_0819</name>
</gene>
<protein>
    <submittedName>
        <fullName evidence="1">Uncharacterized protein</fullName>
    </submittedName>
</protein>
<name>B1X5L3_PAUCH</name>
<keyword evidence="1" id="KW-0934">Plastid</keyword>
<dbReference type="GeneID" id="6481783"/>
<dbReference type="EMBL" id="CP000815">
    <property type="protein sequence ID" value="ACB43232.1"/>
    <property type="molecule type" value="Genomic_DNA"/>
</dbReference>
<sequence length="122" mass="14494">MGIPIDKKVFLQRAYSRFGNKYDYTRVQYKSYKSPIKIRCVFHPVREIAITPEKHLETTGGCKYCLREIRFRSLERKLHHAMIESDDFYFTNKIIEKDFLSDLNLVIDLLSAKNDKSKQKVD</sequence>
<accession>B1X5L3</accession>
<evidence type="ECO:0000313" key="1">
    <source>
        <dbReference type="EMBL" id="ACB43232.1"/>
    </source>
</evidence>
<organism evidence="1">
    <name type="scientific">Paulinella chromatophora</name>
    <dbReference type="NCBI Taxonomy" id="39717"/>
    <lineage>
        <taxon>Eukaryota</taxon>
        <taxon>Sar</taxon>
        <taxon>Rhizaria</taxon>
        <taxon>Cercozoa</taxon>
        <taxon>Imbricatea</taxon>
        <taxon>Silicofilosea</taxon>
        <taxon>Euglyphida</taxon>
        <taxon>Paulinellidae</taxon>
        <taxon>Paulinella</taxon>
    </lineage>
</organism>
<geneLocation type="organellar chromatophore" evidence="1"/>
<dbReference type="AlphaFoldDB" id="B1X5L3"/>
<dbReference type="RefSeq" id="YP_002049442.1">
    <property type="nucleotide sequence ID" value="NC_011087.1"/>
</dbReference>